<feature type="compositionally biased region" description="Low complexity" evidence="4">
    <location>
        <begin position="217"/>
        <end position="239"/>
    </location>
</feature>
<dbReference type="InterPro" id="IPR050576">
    <property type="entry name" value="Cilia_flagella_integrity"/>
</dbReference>
<keyword evidence="6" id="KW-1185">Reference proteome</keyword>
<dbReference type="SMART" id="SM00365">
    <property type="entry name" value="LRR_SD22"/>
    <property type="match status" value="3"/>
</dbReference>
<dbReference type="GO" id="GO:0005930">
    <property type="term" value="C:axoneme"/>
    <property type="evidence" value="ECO:0007669"/>
    <property type="project" value="UniProtKB-SubCell"/>
</dbReference>
<dbReference type="Proteomes" id="UP001165080">
    <property type="component" value="Unassembled WGS sequence"/>
</dbReference>
<dbReference type="InterPro" id="IPR001611">
    <property type="entry name" value="Leu-rich_rpt"/>
</dbReference>
<dbReference type="Pfam" id="PF12799">
    <property type="entry name" value="LRR_4"/>
    <property type="match status" value="1"/>
</dbReference>
<evidence type="ECO:0000256" key="3">
    <source>
        <dbReference type="ARBA" id="ARBA00022737"/>
    </source>
</evidence>
<dbReference type="PROSITE" id="PS51450">
    <property type="entry name" value="LRR"/>
    <property type="match status" value="3"/>
</dbReference>
<dbReference type="AlphaFoldDB" id="A0A9W6F6Y9"/>
<name>A0A9W6F6Y9_9CHLO</name>
<protein>
    <submittedName>
        <fullName evidence="5">Uncharacterized protein</fullName>
    </submittedName>
</protein>
<feature type="region of interest" description="Disordered" evidence="4">
    <location>
        <begin position="217"/>
        <end position="251"/>
    </location>
</feature>
<keyword evidence="3" id="KW-0677">Repeat</keyword>
<accession>A0A9W6F6Y9</accession>
<dbReference type="SMART" id="SM00369">
    <property type="entry name" value="LRR_TYP"/>
    <property type="match status" value="3"/>
</dbReference>
<reference evidence="5 6" key="1">
    <citation type="journal article" date="2023" name="Commun. Biol.">
        <title>Reorganization of the ancestral sex-determining regions during the evolution of trioecy in Pleodorina starrii.</title>
        <authorList>
            <person name="Takahashi K."/>
            <person name="Suzuki S."/>
            <person name="Kawai-Toyooka H."/>
            <person name="Yamamoto K."/>
            <person name="Hamaji T."/>
            <person name="Ootsuki R."/>
            <person name="Yamaguchi H."/>
            <person name="Kawachi M."/>
            <person name="Higashiyama T."/>
            <person name="Nozaki H."/>
        </authorList>
    </citation>
    <scope>NUCLEOTIDE SEQUENCE [LARGE SCALE GENOMIC DNA]</scope>
    <source>
        <strain evidence="5 6">NIES-4479</strain>
    </source>
</reference>
<comment type="caution">
    <text evidence="5">The sequence shown here is derived from an EMBL/GenBank/DDBJ whole genome shotgun (WGS) entry which is preliminary data.</text>
</comment>
<evidence type="ECO:0000256" key="4">
    <source>
        <dbReference type="SAM" id="MobiDB-lite"/>
    </source>
</evidence>
<dbReference type="InterPro" id="IPR032675">
    <property type="entry name" value="LRR_dom_sf"/>
</dbReference>
<feature type="region of interest" description="Disordered" evidence="4">
    <location>
        <begin position="382"/>
        <end position="410"/>
    </location>
</feature>
<dbReference type="InterPro" id="IPR025875">
    <property type="entry name" value="Leu-rich_rpt_4"/>
</dbReference>
<keyword evidence="2" id="KW-0433">Leucine-rich repeat</keyword>
<feature type="region of interest" description="Disordered" evidence="4">
    <location>
        <begin position="263"/>
        <end position="342"/>
    </location>
</feature>
<dbReference type="OrthoDB" id="1517790at2759"/>
<comment type="subcellular location">
    <subcellularLocation>
        <location evidence="1">Cytoplasm</location>
        <location evidence="1">Cytoskeleton</location>
        <location evidence="1">Cilium axoneme</location>
    </subcellularLocation>
</comment>
<feature type="compositionally biased region" description="Low complexity" evidence="4">
    <location>
        <begin position="290"/>
        <end position="302"/>
    </location>
</feature>
<dbReference type="Gene3D" id="3.80.10.10">
    <property type="entry name" value="Ribonuclease Inhibitor"/>
    <property type="match status" value="1"/>
</dbReference>
<dbReference type="InterPro" id="IPR003591">
    <property type="entry name" value="Leu-rich_rpt_typical-subtyp"/>
</dbReference>
<sequence length="582" mass="59846">MAGSVDEGPLSEANLLALTGEEALEDIKELTLRNHKLQSFDHGEAARLLNLQVMSLSHNLLSSLAGFQHLKHLISLNLNFNALTSLEGISNCTGLQHLFLANNRVRDISPLVPCTNLHTLHLFRNNISNLDMTMLVLAGLPKLRELELAGNPCALAPEYKHRVVLQLDLQSLDGDTIAQLDYDMANEYFAANGGIPPKLGPRVDILTLEEFDGAAGAPSAAADSHAAAAAPRSASEHGASAGGQDPGLAPAAAVSDAAAALSRSGAGAGSGQHGADSNGRPSTSAWGSLPRPGSAAARAAPAGPGPGAAGAHLPPQLLPRPGTAARRPGSASGASGRPGSAYSGLQSSVQLLSNEILNDHPLIIEYLAKHVLMEGLALTEQQGVPGRPGSGGSAGGGGGGGGGGRGPSFAQRLRDTAAAMNACEDVDPKTLAGQQQELIATSQTVRLGMAEEMIASATPNELCRQLVRLCEVLIKEVEVCRAGRPPSSGSTTARPGTAAGQRPGTAAGLRPTTPGLHASSSGAGPSSSVLTPAEVGELVQMRADVERLCRENKALRLENENMYWLVEEVKRLKAERGGSAGK</sequence>
<dbReference type="EMBL" id="BRXU01000023">
    <property type="protein sequence ID" value="GLC58619.1"/>
    <property type="molecule type" value="Genomic_DNA"/>
</dbReference>
<evidence type="ECO:0000313" key="5">
    <source>
        <dbReference type="EMBL" id="GLC58619.1"/>
    </source>
</evidence>
<feature type="region of interest" description="Disordered" evidence="4">
    <location>
        <begin position="482"/>
        <end position="530"/>
    </location>
</feature>
<gene>
    <name evidence="5" type="primary">PLEST005213</name>
    <name evidence="5" type="ORF">PLESTB_001381000</name>
</gene>
<dbReference type="PANTHER" id="PTHR45973:SF35">
    <property type="entry name" value="LEUCINE-RICH REPEAT-CONTAINING PROTEIN 43"/>
    <property type="match status" value="1"/>
</dbReference>
<proteinExistence type="predicted"/>
<feature type="compositionally biased region" description="Low complexity" evidence="4">
    <location>
        <begin position="324"/>
        <end position="342"/>
    </location>
</feature>
<organism evidence="5 6">
    <name type="scientific">Pleodorina starrii</name>
    <dbReference type="NCBI Taxonomy" id="330485"/>
    <lineage>
        <taxon>Eukaryota</taxon>
        <taxon>Viridiplantae</taxon>
        <taxon>Chlorophyta</taxon>
        <taxon>core chlorophytes</taxon>
        <taxon>Chlorophyceae</taxon>
        <taxon>CS clade</taxon>
        <taxon>Chlamydomonadales</taxon>
        <taxon>Volvocaceae</taxon>
        <taxon>Pleodorina</taxon>
    </lineage>
</organism>
<evidence type="ECO:0000256" key="1">
    <source>
        <dbReference type="ARBA" id="ARBA00004430"/>
    </source>
</evidence>
<feature type="compositionally biased region" description="Gly residues" evidence="4">
    <location>
        <begin position="386"/>
        <end position="406"/>
    </location>
</feature>
<evidence type="ECO:0000256" key="2">
    <source>
        <dbReference type="ARBA" id="ARBA00022614"/>
    </source>
</evidence>
<feature type="compositionally biased region" description="Low complexity" evidence="4">
    <location>
        <begin position="518"/>
        <end position="528"/>
    </location>
</feature>
<evidence type="ECO:0000313" key="6">
    <source>
        <dbReference type="Proteomes" id="UP001165080"/>
    </source>
</evidence>
<dbReference type="SUPFAM" id="SSF52075">
    <property type="entry name" value="Outer arm dynein light chain 1"/>
    <property type="match status" value="1"/>
</dbReference>
<dbReference type="PANTHER" id="PTHR45973">
    <property type="entry name" value="PROTEIN PHOSPHATASE 1 REGULATORY SUBUNIT SDS22-RELATED"/>
    <property type="match status" value="1"/>
</dbReference>